<protein>
    <submittedName>
        <fullName evidence="1">Uncharacterized protein</fullName>
    </submittedName>
</protein>
<dbReference type="Proteomes" id="UP001162992">
    <property type="component" value="Chromosome 14"/>
</dbReference>
<accession>A0ACC2BQQ7</accession>
<keyword evidence="2" id="KW-1185">Reference proteome</keyword>
<reference evidence="2" key="1">
    <citation type="journal article" date="2024" name="Proc. Natl. Acad. Sci. U.S.A.">
        <title>Extraordinary preservation of gene collinearity over three hundred million years revealed in homosporous lycophytes.</title>
        <authorList>
            <person name="Li C."/>
            <person name="Wickell D."/>
            <person name="Kuo L.Y."/>
            <person name="Chen X."/>
            <person name="Nie B."/>
            <person name="Liao X."/>
            <person name="Peng D."/>
            <person name="Ji J."/>
            <person name="Jenkins J."/>
            <person name="Williams M."/>
            <person name="Shu S."/>
            <person name="Plott C."/>
            <person name="Barry K."/>
            <person name="Rajasekar S."/>
            <person name="Grimwood J."/>
            <person name="Han X."/>
            <person name="Sun S."/>
            <person name="Hou Z."/>
            <person name="He W."/>
            <person name="Dai G."/>
            <person name="Sun C."/>
            <person name="Schmutz J."/>
            <person name="Leebens-Mack J.H."/>
            <person name="Li F.W."/>
            <person name="Wang L."/>
        </authorList>
    </citation>
    <scope>NUCLEOTIDE SEQUENCE [LARGE SCALE GENOMIC DNA]</scope>
    <source>
        <strain evidence="2">cv. PW_Plant_1</strain>
    </source>
</reference>
<dbReference type="EMBL" id="CM055105">
    <property type="protein sequence ID" value="KAJ7532122.1"/>
    <property type="molecule type" value="Genomic_DNA"/>
</dbReference>
<comment type="caution">
    <text evidence="1">The sequence shown here is derived from an EMBL/GenBank/DDBJ whole genome shotgun (WGS) entry which is preliminary data.</text>
</comment>
<name>A0ACC2BQQ7_DIPCM</name>
<gene>
    <name evidence="1" type="ORF">O6H91_14G073300</name>
</gene>
<proteinExistence type="predicted"/>
<organism evidence="1 2">
    <name type="scientific">Diphasiastrum complanatum</name>
    <name type="common">Issler's clubmoss</name>
    <name type="synonym">Lycopodium complanatum</name>
    <dbReference type="NCBI Taxonomy" id="34168"/>
    <lineage>
        <taxon>Eukaryota</taxon>
        <taxon>Viridiplantae</taxon>
        <taxon>Streptophyta</taxon>
        <taxon>Embryophyta</taxon>
        <taxon>Tracheophyta</taxon>
        <taxon>Lycopodiopsida</taxon>
        <taxon>Lycopodiales</taxon>
        <taxon>Lycopodiaceae</taxon>
        <taxon>Lycopodioideae</taxon>
        <taxon>Diphasiastrum</taxon>
    </lineage>
</organism>
<evidence type="ECO:0000313" key="1">
    <source>
        <dbReference type="EMBL" id="KAJ7532122.1"/>
    </source>
</evidence>
<sequence>MVFVNGTENHTVTEKSPLLPQADPQQKLAYPLSSKKKTFGNIVISVVGAGVLGLPYTFMRTGWLTGSLVLVIIGYACYYCMMLLVSTRKKLDTEGRVGIATFSDVGFYAYGKVGRAVVDFTVVLSQGGFCVGYLIFIGENLASILSSFDSQSPKKSPGVAYTGLGLDQLVTSNHNSSFLGLDWGSKGTYVWLLFPLQVGLAAIRSLTHLAPFSIFADVANALAMAVVMKDDIVQIEGGLRHVTASTGASSIPFAIGVAIYAFEGIPLVLPLESVMKEKTKFGRVMGFAMSWIAALYITFGLLGYLAFGNETEDIVTLNLGESWETLVIQLGLCVGLFFTYPVMMHPVHEVIERRFSPGQHSHVFRTLMVLFTAIFAATVPRFADFMSLVGSSACSILVFILPALFHLRVRKDELSPYAKGLDYFLITFGVTFGIWGTISALLNIF</sequence>
<evidence type="ECO:0000313" key="2">
    <source>
        <dbReference type="Proteomes" id="UP001162992"/>
    </source>
</evidence>